<dbReference type="Proteomes" id="UP000233618">
    <property type="component" value="Unassembled WGS sequence"/>
</dbReference>
<protein>
    <submittedName>
        <fullName evidence="1">Uncharacterized protein</fullName>
    </submittedName>
</protein>
<evidence type="ECO:0000313" key="2">
    <source>
        <dbReference type="Proteomes" id="UP000233618"/>
    </source>
</evidence>
<organism evidence="1 2">
    <name type="scientific">Labilibaculum manganireducens</name>
    <dbReference type="NCBI Taxonomy" id="1940525"/>
    <lineage>
        <taxon>Bacteria</taxon>
        <taxon>Pseudomonadati</taxon>
        <taxon>Bacteroidota</taxon>
        <taxon>Bacteroidia</taxon>
        <taxon>Marinilabiliales</taxon>
        <taxon>Marinifilaceae</taxon>
        <taxon>Labilibaculum</taxon>
    </lineage>
</organism>
<reference evidence="1 2" key="1">
    <citation type="journal article" date="2017" name="Front. Microbiol.">
        <title>Labilibaculum manganireducens gen. nov., sp. nov. and Labilibaculum filiforme sp. nov., Novel Bacteroidetes Isolated from Subsurface Sediments of the Baltic Sea.</title>
        <authorList>
            <person name="Vandieken V."/>
            <person name="Marshall I.P."/>
            <person name="Niemann H."/>
            <person name="Engelen B."/>
            <person name="Cypionka H."/>
        </authorList>
    </citation>
    <scope>NUCLEOTIDE SEQUENCE [LARGE SCALE GENOMIC DNA]</scope>
    <source>
        <strain evidence="1 2">59.10-2M</strain>
    </source>
</reference>
<sequence length="371" mass="44042">MGRLSNTIRLENNNKKDFFIKAFLILLIFLYSIPVSAVSRKDRDSLLQLPLFKNEKLLELELKTNLSSLINDIGENRMYHKCELRLIENEKQRESKIDVEVMTRGNFRRRKQNCDFPPLRFKLPSEKLAGTEFEGQSKLKYVSHCQSYKDGFEQNTIKEYLIYKMYNLIDEHSYRVRLSQISFIDRLTNDTIQKFGFFLEDKNDLATRNGKIILHYKNLKQYNILRKNMVMLSLFQLMIGNSDWDICRLHNIEILSVDEQSIPVAVPFDFDWSGIINQTYFTLDPQIAPDAKYKRIYKGYRWSDEELNAAFTDFNELKEAFLELISRCEYLNEENRHGVTEYIQKFYELIGSKKDVRDVIRKNAPKIPLVR</sequence>
<dbReference type="AlphaFoldDB" id="A0A2N3I920"/>
<gene>
    <name evidence="1" type="ORF">BZG01_09940</name>
</gene>
<proteinExistence type="predicted"/>
<dbReference type="RefSeq" id="WP_101309684.1">
    <property type="nucleotide sequence ID" value="NZ_MVDE01000012.1"/>
</dbReference>
<accession>A0A2N3I920</accession>
<evidence type="ECO:0000313" key="1">
    <source>
        <dbReference type="EMBL" id="PKQ66834.1"/>
    </source>
</evidence>
<keyword evidence="2" id="KW-1185">Reference proteome</keyword>
<comment type="caution">
    <text evidence="1">The sequence shown here is derived from an EMBL/GenBank/DDBJ whole genome shotgun (WGS) entry which is preliminary data.</text>
</comment>
<name>A0A2N3I920_9BACT</name>
<dbReference type="EMBL" id="MVDE01000012">
    <property type="protein sequence ID" value="PKQ66834.1"/>
    <property type="molecule type" value="Genomic_DNA"/>
</dbReference>